<dbReference type="EMBL" id="BAAASX010000007">
    <property type="protein sequence ID" value="GAA2341842.1"/>
    <property type="molecule type" value="Genomic_DNA"/>
</dbReference>
<accession>A0ABN3G0S9</accession>
<protein>
    <submittedName>
        <fullName evidence="1">Uncharacterized protein</fullName>
    </submittedName>
</protein>
<proteinExistence type="predicted"/>
<comment type="caution">
    <text evidence="1">The sequence shown here is derived from an EMBL/GenBank/DDBJ whole genome shotgun (WGS) entry which is preliminary data.</text>
</comment>
<sequence>MRGARTARTNVPTPGRLSTSPRALSACIAFCTVTGLAPYSAISSRFVGTFAPAGAAAIHARRPSTIR</sequence>
<evidence type="ECO:0000313" key="1">
    <source>
        <dbReference type="EMBL" id="GAA2341842.1"/>
    </source>
</evidence>
<keyword evidence="2" id="KW-1185">Reference proteome</keyword>
<evidence type="ECO:0000313" key="2">
    <source>
        <dbReference type="Proteomes" id="UP001501584"/>
    </source>
</evidence>
<reference evidence="1 2" key="1">
    <citation type="journal article" date="2019" name="Int. J. Syst. Evol. Microbiol.">
        <title>The Global Catalogue of Microorganisms (GCM) 10K type strain sequencing project: providing services to taxonomists for standard genome sequencing and annotation.</title>
        <authorList>
            <consortium name="The Broad Institute Genomics Platform"/>
            <consortium name="The Broad Institute Genome Sequencing Center for Infectious Disease"/>
            <person name="Wu L."/>
            <person name="Ma J."/>
        </authorList>
    </citation>
    <scope>NUCLEOTIDE SEQUENCE [LARGE SCALE GENOMIC DNA]</scope>
    <source>
        <strain evidence="1 2">JCM 6238</strain>
    </source>
</reference>
<dbReference type="Proteomes" id="UP001501584">
    <property type="component" value="Unassembled WGS sequence"/>
</dbReference>
<gene>
    <name evidence="1" type="ORF">GCM10010403_38510</name>
</gene>
<organism evidence="1 2">
    <name type="scientific">Glycomyces rutgersensis</name>
    <dbReference type="NCBI Taxonomy" id="58115"/>
    <lineage>
        <taxon>Bacteria</taxon>
        <taxon>Bacillati</taxon>
        <taxon>Actinomycetota</taxon>
        <taxon>Actinomycetes</taxon>
        <taxon>Glycomycetales</taxon>
        <taxon>Glycomycetaceae</taxon>
        <taxon>Glycomyces</taxon>
    </lineage>
</organism>
<name>A0ABN3G0S9_9ACTN</name>